<keyword evidence="3" id="KW-1185">Reference proteome</keyword>
<accession>A0A9Q0I088</accession>
<feature type="chain" id="PRO_5040155919" evidence="1">
    <location>
        <begin position="20"/>
        <end position="68"/>
    </location>
</feature>
<keyword evidence="1" id="KW-0732">Signal</keyword>
<gene>
    <name evidence="2" type="ORF">NHX12_034222</name>
</gene>
<dbReference type="InterPro" id="IPR013783">
    <property type="entry name" value="Ig-like_fold"/>
</dbReference>
<dbReference type="Proteomes" id="UP001148018">
    <property type="component" value="Unassembled WGS sequence"/>
</dbReference>
<dbReference type="OrthoDB" id="9890215at2759"/>
<dbReference type="SUPFAM" id="SSF49265">
    <property type="entry name" value="Fibronectin type III"/>
    <property type="match status" value="1"/>
</dbReference>
<reference evidence="2" key="1">
    <citation type="submission" date="2022-07" db="EMBL/GenBank/DDBJ databases">
        <title>Chromosome-level genome of Muraenolepis orangiensis.</title>
        <authorList>
            <person name="Kim J."/>
        </authorList>
    </citation>
    <scope>NUCLEOTIDE SEQUENCE</scope>
    <source>
        <strain evidence="2">KU_S4_2022</strain>
        <tissue evidence="2">Muscle</tissue>
    </source>
</reference>
<evidence type="ECO:0000256" key="1">
    <source>
        <dbReference type="SAM" id="SignalP"/>
    </source>
</evidence>
<evidence type="ECO:0000313" key="3">
    <source>
        <dbReference type="Proteomes" id="UP001148018"/>
    </source>
</evidence>
<feature type="signal peptide" evidence="1">
    <location>
        <begin position="1"/>
        <end position="19"/>
    </location>
</feature>
<comment type="caution">
    <text evidence="2">The sequence shown here is derived from an EMBL/GenBank/DDBJ whole genome shotgun (WGS) entry which is preliminary data.</text>
</comment>
<protein>
    <submittedName>
        <fullName evidence="2">Uncharacterized protein</fullName>
    </submittedName>
</protein>
<evidence type="ECO:0000313" key="2">
    <source>
        <dbReference type="EMBL" id="KAJ3580719.1"/>
    </source>
</evidence>
<sequence length="68" mass="7640">MAAWLALLLALLPLWTLSAQELASEQVLPHLTGCVSNDMETFRCTWTVGTFQNLSQPGDLRLFYINTK</sequence>
<dbReference type="AlphaFoldDB" id="A0A9Q0I088"/>
<proteinExistence type="predicted"/>
<organism evidence="2 3">
    <name type="scientific">Muraenolepis orangiensis</name>
    <name type="common">Patagonian moray cod</name>
    <dbReference type="NCBI Taxonomy" id="630683"/>
    <lineage>
        <taxon>Eukaryota</taxon>
        <taxon>Metazoa</taxon>
        <taxon>Chordata</taxon>
        <taxon>Craniata</taxon>
        <taxon>Vertebrata</taxon>
        <taxon>Euteleostomi</taxon>
        <taxon>Actinopterygii</taxon>
        <taxon>Neopterygii</taxon>
        <taxon>Teleostei</taxon>
        <taxon>Neoteleostei</taxon>
        <taxon>Acanthomorphata</taxon>
        <taxon>Zeiogadaria</taxon>
        <taxon>Gadariae</taxon>
        <taxon>Gadiformes</taxon>
        <taxon>Muraenolepidoidei</taxon>
        <taxon>Muraenolepididae</taxon>
        <taxon>Muraenolepis</taxon>
    </lineage>
</organism>
<name>A0A9Q0I088_9TELE</name>
<dbReference type="InterPro" id="IPR036116">
    <property type="entry name" value="FN3_sf"/>
</dbReference>
<dbReference type="Gene3D" id="2.60.40.10">
    <property type="entry name" value="Immunoglobulins"/>
    <property type="match status" value="1"/>
</dbReference>
<dbReference type="EMBL" id="JANIIK010007695">
    <property type="protein sequence ID" value="KAJ3580719.1"/>
    <property type="molecule type" value="Genomic_DNA"/>
</dbReference>